<sequence>MACALPLISVYSKKGESSGKNVTLPAVFKAPIRPDIVNFVHTNLCKNNRQPYAVSEFAGHQTSAESWGTGRAVARIPRVPGGGTHRSGQGAFGNMCCGGRMFAPTKTWHRWHSLPALVMSKGHRIEEVPELSLVVEDKVEGYNKTKEAVLLPKKLQAWNDIKKVYASQNHHRIQHRGPCIIYNEDDGIIKAFRNIPEITLLNVSKLNILKLAPGGHVGRFCIWTESAFRKLDELYGTWCKAASLKSNYNLPMHKMINTDLSRILKSPEIQRALRAPRKKIHRRVLKKNPLKNLRIMLKLNPYTKTVHRNTILRQARNHKLQVDKAAAAAAALEAKSDEKPVVGKKGKKAAVGVKKQKKPLVGKKAAATKKPAPEKKPAEKKPATEEKKPAA</sequence>
<dbReference type="GO" id="GO:0006412">
    <property type="term" value="P:translation"/>
    <property type="evidence" value="ECO:0007669"/>
    <property type="project" value="InterPro"/>
</dbReference>
<dbReference type="Pfam" id="PF14374">
    <property type="entry name" value="Ribos_L4_asso_C"/>
    <property type="match status" value="1"/>
</dbReference>
<feature type="compositionally biased region" description="Basic and acidic residues" evidence="4">
    <location>
        <begin position="371"/>
        <end position="391"/>
    </location>
</feature>
<feature type="domain" description="Large ribosomal subunit protein uL4 C-terminal" evidence="5">
    <location>
        <begin position="246"/>
        <end position="319"/>
    </location>
</feature>
<dbReference type="Gene3D" id="3.40.1370.10">
    <property type="match status" value="1"/>
</dbReference>
<reference evidence="6" key="2">
    <citation type="submission" date="2025-09" db="UniProtKB">
        <authorList>
            <consortium name="Ensembl"/>
        </authorList>
    </citation>
    <scope>IDENTIFICATION</scope>
</reference>
<keyword evidence="7" id="KW-1185">Reference proteome</keyword>
<keyword evidence="3" id="KW-0687">Ribonucleoprotein</keyword>
<dbReference type="InterPro" id="IPR002136">
    <property type="entry name" value="Ribosomal_uL4"/>
</dbReference>
<organism evidence="6 7">
    <name type="scientific">Cercocebus atys</name>
    <name type="common">Sooty mangabey</name>
    <name type="synonym">Cercocebus torquatus atys</name>
    <dbReference type="NCBI Taxonomy" id="9531"/>
    <lineage>
        <taxon>Eukaryota</taxon>
        <taxon>Metazoa</taxon>
        <taxon>Chordata</taxon>
        <taxon>Craniata</taxon>
        <taxon>Vertebrata</taxon>
        <taxon>Euteleostomi</taxon>
        <taxon>Mammalia</taxon>
        <taxon>Eutheria</taxon>
        <taxon>Euarchontoglires</taxon>
        <taxon>Primates</taxon>
        <taxon>Haplorrhini</taxon>
        <taxon>Catarrhini</taxon>
        <taxon>Cercopithecidae</taxon>
        <taxon>Cercopithecinae</taxon>
        <taxon>Cercocebus</taxon>
    </lineage>
</organism>
<feature type="compositionally biased region" description="Basic residues" evidence="4">
    <location>
        <begin position="342"/>
        <end position="361"/>
    </location>
</feature>
<reference evidence="6" key="1">
    <citation type="submission" date="2025-08" db="UniProtKB">
        <authorList>
            <consortium name="Ensembl"/>
        </authorList>
    </citation>
    <scope>IDENTIFICATION</scope>
</reference>
<evidence type="ECO:0000313" key="7">
    <source>
        <dbReference type="Proteomes" id="UP000233060"/>
    </source>
</evidence>
<evidence type="ECO:0000313" key="6">
    <source>
        <dbReference type="Ensembl" id="ENSCATP00000000226.1"/>
    </source>
</evidence>
<dbReference type="Ensembl" id="ENSCATT00000001143.1">
    <property type="protein sequence ID" value="ENSCATP00000000226.1"/>
    <property type="gene ID" value="ENSCATG00000000611.1"/>
</dbReference>
<protein>
    <recommendedName>
        <fullName evidence="5">Large ribosomal subunit protein uL4 C-terminal domain-containing protein</fullName>
    </recommendedName>
</protein>
<dbReference type="GeneTree" id="ENSGT00390000018145"/>
<keyword evidence="2" id="KW-0689">Ribosomal protein</keyword>
<feature type="region of interest" description="Disordered" evidence="4">
    <location>
        <begin position="334"/>
        <end position="391"/>
    </location>
</feature>
<dbReference type="InterPro" id="IPR045240">
    <property type="entry name" value="Ribosomal_uL4_euk/arch"/>
</dbReference>
<dbReference type="Pfam" id="PF00573">
    <property type="entry name" value="Ribosomal_L4"/>
    <property type="match status" value="1"/>
</dbReference>
<name>A0A2K5KHQ7_CERAT</name>
<evidence type="ECO:0000256" key="2">
    <source>
        <dbReference type="ARBA" id="ARBA00022980"/>
    </source>
</evidence>
<evidence type="ECO:0000259" key="5">
    <source>
        <dbReference type="Pfam" id="PF14374"/>
    </source>
</evidence>
<dbReference type="GO" id="GO:0005840">
    <property type="term" value="C:ribosome"/>
    <property type="evidence" value="ECO:0007669"/>
    <property type="project" value="UniProtKB-KW"/>
</dbReference>
<dbReference type="InterPro" id="IPR025755">
    <property type="entry name" value="Ribos_uL4_C_dom"/>
</dbReference>
<comment type="similarity">
    <text evidence="1">Belongs to the universal ribosomal protein uL4 family.</text>
</comment>
<dbReference type="GO" id="GO:1990904">
    <property type="term" value="C:ribonucleoprotein complex"/>
    <property type="evidence" value="ECO:0007669"/>
    <property type="project" value="UniProtKB-KW"/>
</dbReference>
<dbReference type="GO" id="GO:0003735">
    <property type="term" value="F:structural constituent of ribosome"/>
    <property type="evidence" value="ECO:0007669"/>
    <property type="project" value="InterPro"/>
</dbReference>
<accession>A0A2K5KHQ7</accession>
<evidence type="ECO:0000256" key="4">
    <source>
        <dbReference type="SAM" id="MobiDB-lite"/>
    </source>
</evidence>
<dbReference type="Bgee" id="ENSCATG00000000611">
    <property type="expression patterns" value="Expressed in skeletal muscle tissue and 12 other cell types or tissues"/>
</dbReference>
<dbReference type="Proteomes" id="UP000233060">
    <property type="component" value="Unassembled WGS sequence"/>
</dbReference>
<dbReference type="InterPro" id="IPR023574">
    <property type="entry name" value="Ribosomal_uL4_dom_sf"/>
</dbReference>
<dbReference type="PANTHER" id="PTHR19431">
    <property type="entry name" value="60S RIBOSOMAL PROTEIN L4"/>
    <property type="match status" value="1"/>
</dbReference>
<dbReference type="AlphaFoldDB" id="A0A2K5KHQ7"/>
<evidence type="ECO:0000256" key="3">
    <source>
        <dbReference type="ARBA" id="ARBA00023274"/>
    </source>
</evidence>
<dbReference type="SUPFAM" id="SSF52166">
    <property type="entry name" value="Ribosomal protein L4"/>
    <property type="match status" value="1"/>
</dbReference>
<evidence type="ECO:0000256" key="1">
    <source>
        <dbReference type="ARBA" id="ARBA00010528"/>
    </source>
</evidence>
<proteinExistence type="inferred from homology"/>